<dbReference type="EC" id="2.3.1.30" evidence="4"/>
<comment type="similarity">
    <text evidence="1">Belongs to the transferase hexapeptide repeat family.</text>
</comment>
<gene>
    <name evidence="4" type="ORF">DF3PB_1630006</name>
</gene>
<dbReference type="InterPro" id="IPR018357">
    <property type="entry name" value="Hexapep_transf_CS"/>
</dbReference>
<keyword evidence="2 4" id="KW-0808">Transferase</keyword>
<dbReference type="InterPro" id="IPR005881">
    <property type="entry name" value="Ser_O-AcTrfase"/>
</dbReference>
<keyword evidence="3 4" id="KW-0012">Acyltransferase</keyword>
<evidence type="ECO:0000256" key="2">
    <source>
        <dbReference type="ARBA" id="ARBA00022679"/>
    </source>
</evidence>
<dbReference type="SUPFAM" id="SSF51161">
    <property type="entry name" value="Trimeric LpxA-like enzymes"/>
    <property type="match status" value="1"/>
</dbReference>
<dbReference type="PIRSF" id="PIRSF000441">
    <property type="entry name" value="CysE"/>
    <property type="match status" value="1"/>
</dbReference>
<reference evidence="4" key="1">
    <citation type="submission" date="2018-07" db="EMBL/GenBank/DDBJ databases">
        <authorList>
            <person name="Quirk P.G."/>
            <person name="Krulwich T.A."/>
        </authorList>
    </citation>
    <scope>NUCLEOTIDE SEQUENCE</scope>
</reference>
<name>A0A380TAF0_9ZZZZ</name>
<protein>
    <submittedName>
        <fullName evidence="4">Serine acetyltransferase</fullName>
        <ecNumber evidence="4">2.3.1.30</ecNumber>
    </submittedName>
</protein>
<dbReference type="EMBL" id="UIDG01000072">
    <property type="protein sequence ID" value="SUS05014.1"/>
    <property type="molecule type" value="Genomic_DNA"/>
</dbReference>
<evidence type="ECO:0000256" key="3">
    <source>
        <dbReference type="ARBA" id="ARBA00023315"/>
    </source>
</evidence>
<dbReference type="GO" id="GO:0006535">
    <property type="term" value="P:cysteine biosynthetic process from serine"/>
    <property type="evidence" value="ECO:0007669"/>
    <property type="project" value="InterPro"/>
</dbReference>
<dbReference type="InterPro" id="IPR001451">
    <property type="entry name" value="Hexapep"/>
</dbReference>
<dbReference type="PANTHER" id="PTHR42811">
    <property type="entry name" value="SERINE ACETYLTRANSFERASE"/>
    <property type="match status" value="1"/>
</dbReference>
<sequence>MLEYFKQDAARWLMPGHVCAPNELTIAKLFTLLVTHAPLRAMLLWRIAGWLKQKRAPFLFGMLHRSILFFFGLEICDAAKIGGGLYVPHPVGTVIQVERMGRNVSVIASATIGLRNTYAFPRIGDNVFVGAGARILGDITIGNDAIIGANAVVIEDVPAGGTVVGIPGRLIKIYGEAVDDRRQDSAHALQ</sequence>
<dbReference type="PROSITE" id="PS00101">
    <property type="entry name" value="HEXAPEP_TRANSFERASES"/>
    <property type="match status" value="1"/>
</dbReference>
<evidence type="ECO:0000313" key="4">
    <source>
        <dbReference type="EMBL" id="SUS05014.1"/>
    </source>
</evidence>
<dbReference type="Pfam" id="PF00132">
    <property type="entry name" value="Hexapep"/>
    <property type="match status" value="1"/>
</dbReference>
<dbReference type="GO" id="GO:0005737">
    <property type="term" value="C:cytoplasm"/>
    <property type="evidence" value="ECO:0007669"/>
    <property type="project" value="InterPro"/>
</dbReference>
<dbReference type="AlphaFoldDB" id="A0A380TAF0"/>
<dbReference type="CDD" id="cd03354">
    <property type="entry name" value="LbH_SAT"/>
    <property type="match status" value="1"/>
</dbReference>
<dbReference type="GO" id="GO:0009001">
    <property type="term" value="F:serine O-acetyltransferase activity"/>
    <property type="evidence" value="ECO:0007669"/>
    <property type="project" value="UniProtKB-EC"/>
</dbReference>
<dbReference type="Gene3D" id="2.160.10.10">
    <property type="entry name" value="Hexapeptide repeat proteins"/>
    <property type="match status" value="1"/>
</dbReference>
<proteinExistence type="inferred from homology"/>
<organism evidence="4">
    <name type="scientific">metagenome</name>
    <dbReference type="NCBI Taxonomy" id="256318"/>
    <lineage>
        <taxon>unclassified sequences</taxon>
        <taxon>metagenomes</taxon>
    </lineage>
</organism>
<dbReference type="InterPro" id="IPR011004">
    <property type="entry name" value="Trimer_LpxA-like_sf"/>
</dbReference>
<evidence type="ECO:0000256" key="1">
    <source>
        <dbReference type="ARBA" id="ARBA00007274"/>
    </source>
</evidence>
<dbReference type="InterPro" id="IPR045304">
    <property type="entry name" value="LbH_SAT"/>
</dbReference>
<accession>A0A380TAF0</accession>